<evidence type="ECO:0008006" key="3">
    <source>
        <dbReference type="Google" id="ProtNLM"/>
    </source>
</evidence>
<sequence>MDDPEHDVERVLNRLEDVHGEIPVHHESTPVPREMYVECMNAADNGELGGVRVLVSHENEFLLVREDGGDAWDAPGGSLSRNDTHATAGTQHVADQVGIECTVVDAFAAIEREFTLVDGGEGVTGLWVFFEAETFETDIATGPDIEDARWFSRPPTEVGPHLSERLSLAAGDD</sequence>
<dbReference type="SUPFAM" id="SSF55811">
    <property type="entry name" value="Nudix"/>
    <property type="match status" value="1"/>
</dbReference>
<dbReference type="CDD" id="cd02883">
    <property type="entry name" value="NUDIX_Hydrolase"/>
    <property type="match status" value="1"/>
</dbReference>
<protein>
    <recommendedName>
        <fullName evidence="3">NUDIX domain-containing protein</fullName>
    </recommendedName>
</protein>
<keyword evidence="2" id="KW-1185">Reference proteome</keyword>
<dbReference type="InterPro" id="IPR015797">
    <property type="entry name" value="NUDIX_hydrolase-like_dom_sf"/>
</dbReference>
<gene>
    <name evidence="1" type="ORF">GCM10009019_24880</name>
</gene>
<dbReference type="Proteomes" id="UP001500194">
    <property type="component" value="Unassembled WGS sequence"/>
</dbReference>
<proteinExistence type="predicted"/>
<evidence type="ECO:0000313" key="1">
    <source>
        <dbReference type="EMBL" id="GAA0659390.1"/>
    </source>
</evidence>
<comment type="caution">
    <text evidence="1">The sequence shown here is derived from an EMBL/GenBank/DDBJ whole genome shotgun (WGS) entry which is preliminary data.</text>
</comment>
<dbReference type="Gene3D" id="3.90.79.10">
    <property type="entry name" value="Nucleoside Triphosphate Pyrophosphohydrolase"/>
    <property type="match status" value="1"/>
</dbReference>
<accession>A0AAV3T3L9</accession>
<organism evidence="1 2">
    <name type="scientific">Salarchaeum japonicum</name>
    <dbReference type="NCBI Taxonomy" id="555573"/>
    <lineage>
        <taxon>Archaea</taxon>
        <taxon>Methanobacteriati</taxon>
        <taxon>Methanobacteriota</taxon>
        <taxon>Stenosarchaea group</taxon>
        <taxon>Halobacteria</taxon>
        <taxon>Halobacteriales</taxon>
        <taxon>Halobacteriaceae</taxon>
    </lineage>
</organism>
<dbReference type="GeneID" id="68572825"/>
<name>A0AAV3T3L9_9EURY</name>
<dbReference type="EMBL" id="BAAADU010000002">
    <property type="protein sequence ID" value="GAA0659390.1"/>
    <property type="molecule type" value="Genomic_DNA"/>
</dbReference>
<reference evidence="1 2" key="1">
    <citation type="journal article" date="2019" name="Int. J. Syst. Evol. Microbiol.">
        <title>The Global Catalogue of Microorganisms (GCM) 10K type strain sequencing project: providing services to taxonomists for standard genome sequencing and annotation.</title>
        <authorList>
            <consortium name="The Broad Institute Genomics Platform"/>
            <consortium name="The Broad Institute Genome Sequencing Center for Infectious Disease"/>
            <person name="Wu L."/>
            <person name="Ma J."/>
        </authorList>
    </citation>
    <scope>NUCLEOTIDE SEQUENCE [LARGE SCALE GENOMIC DNA]</scope>
    <source>
        <strain evidence="1 2">JCM 16327</strain>
    </source>
</reference>
<evidence type="ECO:0000313" key="2">
    <source>
        <dbReference type="Proteomes" id="UP001500194"/>
    </source>
</evidence>
<dbReference type="RefSeq" id="WP_227262203.1">
    <property type="nucleotide sequence ID" value="NZ_BAAADU010000002.1"/>
</dbReference>
<dbReference type="AlphaFoldDB" id="A0AAV3T3L9"/>